<feature type="disulfide bond" evidence="10">
    <location>
        <begin position="1005"/>
        <end position="1014"/>
    </location>
</feature>
<dbReference type="SUPFAM" id="SSF49899">
    <property type="entry name" value="Concanavalin A-like lectins/glucanases"/>
    <property type="match status" value="1"/>
</dbReference>
<dbReference type="InterPro" id="IPR001611">
    <property type="entry name" value="Leu-rich_rpt"/>
</dbReference>
<dbReference type="InterPro" id="IPR018097">
    <property type="entry name" value="EGF_Ca-bd_CS"/>
</dbReference>
<dbReference type="FunFam" id="2.10.25.10:FF:000053">
    <property type="entry name" value="Slit guidance ligand 2"/>
    <property type="match status" value="1"/>
</dbReference>
<comment type="caution">
    <text evidence="10">Lacks conserved residue(s) required for the propagation of feature annotation.</text>
</comment>
<evidence type="ECO:0000256" key="9">
    <source>
        <dbReference type="ARBA" id="ARBA00023180"/>
    </source>
</evidence>
<dbReference type="Proteomes" id="UP000887569">
    <property type="component" value="Unplaced"/>
</dbReference>
<dbReference type="SMART" id="SM00282">
    <property type="entry name" value="LamG"/>
    <property type="match status" value="1"/>
</dbReference>
<feature type="domain" description="EGF-like" evidence="14">
    <location>
        <begin position="1057"/>
        <end position="1093"/>
    </location>
</feature>
<feature type="disulfide bond" evidence="10">
    <location>
        <begin position="1129"/>
        <end position="1138"/>
    </location>
</feature>
<feature type="domain" description="EGF-like" evidence="14">
    <location>
        <begin position="940"/>
        <end position="977"/>
    </location>
</feature>
<dbReference type="SUPFAM" id="SSF52058">
    <property type="entry name" value="L domain-like"/>
    <property type="match status" value="2"/>
</dbReference>
<keyword evidence="15" id="KW-1185">Reference proteome</keyword>
<dbReference type="CDD" id="cd00054">
    <property type="entry name" value="EGF_CA"/>
    <property type="match status" value="4"/>
</dbReference>
<comment type="subcellular location">
    <subcellularLocation>
        <location evidence="1">Secreted</location>
    </subcellularLocation>
</comment>
<feature type="domain" description="EGF-like" evidence="14">
    <location>
        <begin position="1017"/>
        <end position="1055"/>
    </location>
</feature>
<evidence type="ECO:0000256" key="3">
    <source>
        <dbReference type="ARBA" id="ARBA00022525"/>
    </source>
</evidence>
<dbReference type="PANTHER" id="PTHR24369">
    <property type="entry name" value="ANTIGEN BSP, PUTATIVE-RELATED"/>
    <property type="match status" value="1"/>
</dbReference>
<evidence type="ECO:0000259" key="14">
    <source>
        <dbReference type="PROSITE" id="PS50026"/>
    </source>
</evidence>
<keyword evidence="5" id="KW-0433">Leucine-rich repeat</keyword>
<dbReference type="FunFam" id="3.80.10.10:FF:000032">
    <property type="entry name" value="Slit homolog 2 (Drosophila)"/>
    <property type="match status" value="1"/>
</dbReference>
<dbReference type="SMART" id="SM00179">
    <property type="entry name" value="EGF_CA"/>
    <property type="match status" value="7"/>
</dbReference>
<dbReference type="FunFam" id="3.80.10.10:FF:000002">
    <property type="entry name" value="Slit guidance ligand 2"/>
    <property type="match status" value="2"/>
</dbReference>
<dbReference type="SMART" id="SM00364">
    <property type="entry name" value="LRR_BAC"/>
    <property type="match status" value="5"/>
</dbReference>
<keyword evidence="6 11" id="KW-0732">Signal</keyword>
<dbReference type="Pfam" id="PF13855">
    <property type="entry name" value="LRR_8"/>
    <property type="match status" value="6"/>
</dbReference>
<dbReference type="FunFam" id="3.80.10.10:FF:000770">
    <property type="entry name" value="Uncharacterized protein"/>
    <property type="match status" value="1"/>
</dbReference>
<evidence type="ECO:0000256" key="2">
    <source>
        <dbReference type="ARBA" id="ARBA00022473"/>
    </source>
</evidence>
<feature type="domain" description="EGF-like" evidence="14">
    <location>
        <begin position="1104"/>
        <end position="1139"/>
    </location>
</feature>
<dbReference type="GO" id="GO:0005509">
    <property type="term" value="F:calcium ion binding"/>
    <property type="evidence" value="ECO:0007669"/>
    <property type="project" value="InterPro"/>
</dbReference>
<reference evidence="16" key="1">
    <citation type="submission" date="2022-11" db="UniProtKB">
        <authorList>
            <consortium name="WormBaseParasite"/>
        </authorList>
    </citation>
    <scope>IDENTIFICATION</scope>
</reference>
<feature type="domain" description="EGF-like" evidence="14">
    <location>
        <begin position="979"/>
        <end position="1015"/>
    </location>
</feature>
<feature type="domain" description="CTCK" evidence="12">
    <location>
        <begin position="1364"/>
        <end position="1439"/>
    </location>
</feature>
<evidence type="ECO:0000256" key="10">
    <source>
        <dbReference type="PROSITE-ProRule" id="PRU00076"/>
    </source>
</evidence>
<dbReference type="InterPro" id="IPR001791">
    <property type="entry name" value="Laminin_G"/>
</dbReference>
<evidence type="ECO:0000313" key="15">
    <source>
        <dbReference type="Proteomes" id="UP000887569"/>
    </source>
</evidence>
<dbReference type="InterPro" id="IPR000742">
    <property type="entry name" value="EGF"/>
</dbReference>
<feature type="disulfide bond" evidence="10">
    <location>
        <begin position="1329"/>
        <end position="1346"/>
    </location>
</feature>
<keyword evidence="2" id="KW-0217">Developmental protein</keyword>
<dbReference type="InterPro" id="IPR000483">
    <property type="entry name" value="Cys-rich_flank_reg_C"/>
</dbReference>
<dbReference type="Pfam" id="PF00008">
    <property type="entry name" value="EGF"/>
    <property type="match status" value="2"/>
</dbReference>
<feature type="domain" description="EGF-like" evidence="14">
    <location>
        <begin position="903"/>
        <end position="938"/>
    </location>
</feature>
<dbReference type="PROSITE" id="PS00010">
    <property type="entry name" value="ASX_HYDROXYL"/>
    <property type="match status" value="2"/>
</dbReference>
<dbReference type="PROSITE" id="PS01186">
    <property type="entry name" value="EGF_2"/>
    <property type="match status" value="6"/>
</dbReference>
<evidence type="ECO:0000256" key="1">
    <source>
        <dbReference type="ARBA" id="ARBA00004613"/>
    </source>
</evidence>
<feature type="disulfide bond" evidence="10">
    <location>
        <begin position="967"/>
        <end position="976"/>
    </location>
</feature>
<accession>A0A915BAD8</accession>
<evidence type="ECO:0000259" key="13">
    <source>
        <dbReference type="PROSITE" id="PS50025"/>
    </source>
</evidence>
<dbReference type="FunFam" id="2.10.25.10:FF:000142">
    <property type="entry name" value="Crumbs cell polarity complex component 2"/>
    <property type="match status" value="1"/>
</dbReference>
<feature type="disulfide bond" evidence="10">
    <location>
        <begin position="1108"/>
        <end position="1118"/>
    </location>
</feature>
<evidence type="ECO:0000313" key="16">
    <source>
        <dbReference type="WBParaSite" id="PgR032X_g104_t04"/>
    </source>
</evidence>
<organism evidence="15 16">
    <name type="scientific">Parascaris univalens</name>
    <name type="common">Nematode worm</name>
    <dbReference type="NCBI Taxonomy" id="6257"/>
    <lineage>
        <taxon>Eukaryota</taxon>
        <taxon>Metazoa</taxon>
        <taxon>Ecdysozoa</taxon>
        <taxon>Nematoda</taxon>
        <taxon>Chromadorea</taxon>
        <taxon>Rhabditida</taxon>
        <taxon>Spirurina</taxon>
        <taxon>Ascaridomorpha</taxon>
        <taxon>Ascaridoidea</taxon>
        <taxon>Ascarididae</taxon>
        <taxon>Parascaris</taxon>
    </lineage>
</organism>
<feature type="disulfide bond" evidence="10">
    <location>
        <begin position="1324"/>
        <end position="1334"/>
    </location>
</feature>
<dbReference type="InterPro" id="IPR006207">
    <property type="entry name" value="Cys_knot_C"/>
</dbReference>
<dbReference type="InterPro" id="IPR013320">
    <property type="entry name" value="ConA-like_dom_sf"/>
</dbReference>
<dbReference type="PROSITE" id="PS50026">
    <property type="entry name" value="EGF_3"/>
    <property type="match status" value="7"/>
</dbReference>
<feature type="domain" description="EGF-like" evidence="14">
    <location>
        <begin position="1320"/>
        <end position="1358"/>
    </location>
</feature>
<evidence type="ECO:0000256" key="4">
    <source>
        <dbReference type="ARBA" id="ARBA00022536"/>
    </source>
</evidence>
<evidence type="ECO:0000256" key="5">
    <source>
        <dbReference type="ARBA" id="ARBA00022614"/>
    </source>
</evidence>
<dbReference type="WBParaSite" id="PgR032X_g104_t04">
    <property type="protein sequence ID" value="PgR032X_g104_t04"/>
    <property type="gene ID" value="PgR032X_g104"/>
</dbReference>
<keyword evidence="4 10" id="KW-0245">EGF-like domain</keyword>
<feature type="chain" id="PRO_5036848652" evidence="11">
    <location>
        <begin position="17"/>
        <end position="1442"/>
    </location>
</feature>
<dbReference type="GO" id="GO:0005576">
    <property type="term" value="C:extracellular region"/>
    <property type="evidence" value="ECO:0007669"/>
    <property type="project" value="UniProtKB-SubCell"/>
</dbReference>
<evidence type="ECO:0000256" key="7">
    <source>
        <dbReference type="ARBA" id="ARBA00022737"/>
    </source>
</evidence>
<dbReference type="PROSITE" id="PS51450">
    <property type="entry name" value="LRR"/>
    <property type="match status" value="5"/>
</dbReference>
<feature type="disulfide bond" evidence="10">
    <location>
        <begin position="1083"/>
        <end position="1092"/>
    </location>
</feature>
<evidence type="ECO:0000256" key="11">
    <source>
        <dbReference type="SAM" id="SignalP"/>
    </source>
</evidence>
<dbReference type="SMART" id="SM00181">
    <property type="entry name" value="EGF"/>
    <property type="match status" value="7"/>
</dbReference>
<feature type="disulfide bond" evidence="10">
    <location>
        <begin position="1348"/>
        <end position="1357"/>
    </location>
</feature>
<evidence type="ECO:0000256" key="6">
    <source>
        <dbReference type="ARBA" id="ARBA00022729"/>
    </source>
</evidence>
<dbReference type="InterPro" id="IPR000372">
    <property type="entry name" value="LRRNT"/>
</dbReference>
<dbReference type="Gene3D" id="2.60.120.200">
    <property type="match status" value="1"/>
</dbReference>
<dbReference type="InterPro" id="IPR000152">
    <property type="entry name" value="EGF-type_Asp/Asn_hydroxyl_site"/>
</dbReference>
<dbReference type="Pfam" id="PF12661">
    <property type="entry name" value="hEGF"/>
    <property type="match status" value="3"/>
</dbReference>
<dbReference type="PROSITE" id="PS01187">
    <property type="entry name" value="EGF_CA"/>
    <property type="match status" value="2"/>
</dbReference>
<dbReference type="GO" id="GO:0005886">
    <property type="term" value="C:plasma membrane"/>
    <property type="evidence" value="ECO:0007669"/>
    <property type="project" value="TreeGrafter"/>
</dbReference>
<dbReference type="Gene3D" id="3.80.10.10">
    <property type="entry name" value="Ribonuclease Inhibitor"/>
    <property type="match status" value="5"/>
</dbReference>
<dbReference type="SMART" id="SM00369">
    <property type="entry name" value="LRR_TYP"/>
    <property type="match status" value="16"/>
</dbReference>
<dbReference type="Pfam" id="PF01462">
    <property type="entry name" value="LRRNT"/>
    <property type="match status" value="3"/>
</dbReference>
<sequence length="1442" mass="159536">MLLLGVAVLLVPVAVPCPHLCSCAQNTVICTGQGLTRIPSDIPADTYRLDLQENKISVVRKDDLAALGQLKILQLMDNQIQMIEDNAFDNLPQLERLRLNRNRLRVLPDGVFINNRNLHRLDLSENFLSVLTDNQLQGPRSMRNLQLDRNLLTCVDSQILSTWTQMEILTLNANNLSTLGEIIPMPNLRVLRLADNPWLCDCRLRWIKKVISAEPALASNSRCHRPAHLHSRTIASIDEQVMKCSGIEKRAASSCREAAVCPSVCTCTESTVDCRDRGLTHIPANLPPSVLELRLEQNQITYIPPRAFHNLYRLKRLDLSKNNIVEIAPRAFDGLRSLNSLVLYGNSLTDLPSEAFHGLFNIQLLLLNANKLQCLRRETFKNLSNLNLLSLYDNSIKSIANGTFDGLTNLMTLHLARNPIICDCNLEWLATLLSIRAIETSGARCESPKRVARRRLATLHHSKFRCKGSESYVTARADECIIDYGCPVECSCHGSIVDCSKRGLTEFPSNLPLFTTELHMSHNKISSIRNSANFRRLTNLKKLILHDNEISSIEIGALSNLKNLTELDLSENRLRHFSASQLGESSSTLQTLLLNNNQIECITSSSLRSLNSLHIMNLSNNSIRCIAEGAMLQLPNIHSISVGNNDFICNCHIADFANYVRVNGSRVLDSPTCHEPKHFRGRPIATVNKDELSCKSAAENVCAENGTYCPAGCICQGTVVRCSNRALKEFPPGIPLETTELFLDSNDITSIPLAQLNKLHQLAKLDLSHNRINVIESGAFANLTKLSTLILSYNKLQCLEPAAFSALSSLRILSLHGNDLSVLPESAFANLTNITHIALGSNALYCDCHMAWFSKWIKARFVEAGIARCELPLSTRNQLLLTASEHHFKCEGPLPKTVLAKCDPCIDNPCRNGAKCKRTHGRSFLCECVAGFHGRLCEDHIDACYGHPCLNNASCKVIQDGRFTCHCSKGFEGDRCETNIDDCVGNKCENGGTCIDLINSYECKCPRMYVGQYCEEKLEYCSKKLNPCQNGGTCTAVGDSYSCKCLPGFTGTNCSVNIDDCVDNLCKNNAICVDGIQSYVCNCIDGYMGKFCELAPISNDLYPNISPCHAHSCDHGTCRQTESDIACSCFEGYSGQRCDRLRAVGFSEPNAFVALEPWNTAPAGNLTLTLITTESTGIIAYYGDDAHISAELYDGRVKVSFYVGNYPASHMYSYVTVHDGLPHQLQVLIEGKTATLKIDSAQPQKVVNSGRKETLELKSKSNLYLGGLPPNAAKNALDAFHVKYARSFQGCISDVFVNGDAVDFDKVEKRQSVQSGCSHAVDVCRGVECHKGACISNTTMPLGYECHCEPGYSGKYCESREVFCTKEKFRRIHEEDGCRSVEPIKNALCSGWCGEGSECCTAVKGKRRRVKMHCKDGSTNVRTVHIVRKCECAGQKKCLRAR</sequence>
<dbReference type="FunFam" id="2.10.25.10:FF:000080">
    <property type="entry name" value="Neurogenic locus notch 1"/>
    <property type="match status" value="1"/>
</dbReference>
<dbReference type="SUPFAM" id="SSF57196">
    <property type="entry name" value="EGF/Laminin"/>
    <property type="match status" value="7"/>
</dbReference>
<feature type="domain" description="Laminin G" evidence="13">
    <location>
        <begin position="1142"/>
        <end position="1317"/>
    </location>
</feature>
<dbReference type="Gene3D" id="2.10.25.10">
    <property type="entry name" value="Laminin"/>
    <property type="match status" value="6"/>
</dbReference>
<dbReference type="SMART" id="SM00041">
    <property type="entry name" value="CT"/>
    <property type="match status" value="1"/>
</dbReference>
<keyword evidence="8 10" id="KW-1015">Disulfide bond</keyword>
<protein>
    <submittedName>
        <fullName evidence="16">Protein slit</fullName>
    </submittedName>
</protein>
<dbReference type="CDD" id="cd00110">
    <property type="entry name" value="LamG"/>
    <property type="match status" value="1"/>
</dbReference>
<dbReference type="PROSITE" id="PS01225">
    <property type="entry name" value="CTCK_2"/>
    <property type="match status" value="1"/>
</dbReference>
<dbReference type="InterPro" id="IPR013032">
    <property type="entry name" value="EGF-like_CS"/>
</dbReference>
<evidence type="ECO:0000259" key="12">
    <source>
        <dbReference type="PROSITE" id="PS01225"/>
    </source>
</evidence>
<dbReference type="FunFam" id="2.10.25.10:FF:000851">
    <property type="entry name" value="Slit homolog 1 protein"/>
    <property type="match status" value="1"/>
</dbReference>
<keyword evidence="9" id="KW-0325">Glycoprotein</keyword>
<dbReference type="FunFam" id="2.10.25.10:FF:000063">
    <property type="entry name" value="Slit guidance ligand 2"/>
    <property type="match status" value="1"/>
</dbReference>
<dbReference type="Pfam" id="PF01463">
    <property type="entry name" value="LRRCT"/>
    <property type="match status" value="2"/>
</dbReference>
<feature type="disulfide bond" evidence="10">
    <location>
        <begin position="1045"/>
        <end position="1054"/>
    </location>
</feature>
<keyword evidence="7" id="KW-0677">Repeat</keyword>
<feature type="disulfide bond" evidence="10">
    <location>
        <begin position="928"/>
        <end position="937"/>
    </location>
</feature>
<dbReference type="Pfam" id="PF02210">
    <property type="entry name" value="Laminin_G_2"/>
    <property type="match status" value="1"/>
</dbReference>
<dbReference type="PROSITE" id="PS00022">
    <property type="entry name" value="EGF_1"/>
    <property type="match status" value="7"/>
</dbReference>
<name>A0A915BAD8_PARUN</name>
<dbReference type="InterPro" id="IPR001881">
    <property type="entry name" value="EGF-like_Ca-bd_dom"/>
</dbReference>
<proteinExistence type="predicted"/>
<keyword evidence="3" id="KW-0964">Secreted</keyword>
<dbReference type="SMART" id="SM00365">
    <property type="entry name" value="LRR_SD22"/>
    <property type="match status" value="10"/>
</dbReference>
<dbReference type="InterPro" id="IPR003591">
    <property type="entry name" value="Leu-rich_rpt_typical-subtyp"/>
</dbReference>
<dbReference type="SMART" id="SM00013">
    <property type="entry name" value="LRRNT"/>
    <property type="match status" value="4"/>
</dbReference>
<evidence type="ECO:0000256" key="8">
    <source>
        <dbReference type="ARBA" id="ARBA00023157"/>
    </source>
</evidence>
<dbReference type="InterPro" id="IPR032675">
    <property type="entry name" value="LRR_dom_sf"/>
</dbReference>
<feature type="signal peptide" evidence="11">
    <location>
        <begin position="1"/>
        <end position="16"/>
    </location>
</feature>
<dbReference type="GO" id="GO:0007399">
    <property type="term" value="P:nervous system development"/>
    <property type="evidence" value="ECO:0007669"/>
    <property type="project" value="UniProtKB-ARBA"/>
</dbReference>
<dbReference type="PROSITE" id="PS50025">
    <property type="entry name" value="LAM_G_DOMAIN"/>
    <property type="match status" value="1"/>
</dbReference>
<dbReference type="SMART" id="SM00082">
    <property type="entry name" value="LRRCT"/>
    <property type="match status" value="4"/>
</dbReference>
<dbReference type="PANTHER" id="PTHR24369:SF196">
    <property type="entry name" value="RETICULON 4 RECEPTOR LIKE 1"/>
    <property type="match status" value="1"/>
</dbReference>
<dbReference type="InterPro" id="IPR050541">
    <property type="entry name" value="LRR_TM_domain-containing"/>
</dbReference>